<gene>
    <name evidence="3" type="ORF">RIF23_13480</name>
</gene>
<feature type="region of interest" description="Disordered" evidence="1">
    <location>
        <begin position="109"/>
        <end position="136"/>
    </location>
</feature>
<evidence type="ECO:0000256" key="1">
    <source>
        <dbReference type="SAM" id="MobiDB-lite"/>
    </source>
</evidence>
<feature type="transmembrane region" description="Helical" evidence="2">
    <location>
        <begin position="74"/>
        <end position="95"/>
    </location>
</feature>
<organism evidence="3 4">
    <name type="scientific">Lipingzhangella rawalii</name>
    <dbReference type="NCBI Taxonomy" id="2055835"/>
    <lineage>
        <taxon>Bacteria</taxon>
        <taxon>Bacillati</taxon>
        <taxon>Actinomycetota</taxon>
        <taxon>Actinomycetes</taxon>
        <taxon>Streptosporangiales</taxon>
        <taxon>Nocardiopsidaceae</taxon>
        <taxon>Lipingzhangella</taxon>
    </lineage>
</organism>
<dbReference type="RefSeq" id="WP_310912834.1">
    <property type="nucleotide sequence ID" value="NZ_JAVLVT010000005.1"/>
</dbReference>
<evidence type="ECO:0000313" key="4">
    <source>
        <dbReference type="Proteomes" id="UP001250214"/>
    </source>
</evidence>
<accession>A0ABU2H7P0</accession>
<dbReference type="Pfam" id="PF09656">
    <property type="entry name" value="PGPGW"/>
    <property type="match status" value="1"/>
</dbReference>
<comment type="caution">
    <text evidence="3">The sequence shown here is derived from an EMBL/GenBank/DDBJ whole genome shotgun (WGS) entry which is preliminary data.</text>
</comment>
<feature type="transmembrane region" description="Helical" evidence="2">
    <location>
        <begin position="43"/>
        <end position="68"/>
    </location>
</feature>
<keyword evidence="2" id="KW-0472">Membrane</keyword>
<reference evidence="4" key="1">
    <citation type="submission" date="2023-07" db="EMBL/GenBank/DDBJ databases">
        <title>Novel species in the genus Lipingzhangella isolated from Sambhar Salt Lake.</title>
        <authorList>
            <person name="Jiya N."/>
            <person name="Kajale S."/>
            <person name="Sharma A."/>
        </authorList>
    </citation>
    <scope>NUCLEOTIDE SEQUENCE [LARGE SCALE GENOMIC DNA]</scope>
    <source>
        <strain evidence="4">LS1_29</strain>
    </source>
</reference>
<dbReference type="Proteomes" id="UP001250214">
    <property type="component" value="Unassembled WGS sequence"/>
</dbReference>
<keyword evidence="4" id="KW-1185">Reference proteome</keyword>
<evidence type="ECO:0000313" key="3">
    <source>
        <dbReference type="EMBL" id="MDS1271308.1"/>
    </source>
</evidence>
<evidence type="ECO:0000256" key="2">
    <source>
        <dbReference type="SAM" id="Phobius"/>
    </source>
</evidence>
<dbReference type="InterPro" id="IPR019099">
    <property type="entry name" value="Uncharacterised_PGPGW_TM"/>
</dbReference>
<dbReference type="EMBL" id="JAVLVT010000005">
    <property type="protein sequence ID" value="MDS1271308.1"/>
    <property type="molecule type" value="Genomic_DNA"/>
</dbReference>
<keyword evidence="2" id="KW-1133">Transmembrane helix</keyword>
<name>A0ABU2H7P0_9ACTN</name>
<proteinExistence type="predicted"/>
<protein>
    <submittedName>
        <fullName evidence="3">PGPGW domain-containing protein</fullName>
    </submittedName>
</protein>
<keyword evidence="2" id="KW-0812">Transmembrane</keyword>
<sequence length="136" mass="15435">MAPSPPAGQDRHERSGAERRHRRWRRLRARSRLWRLRMRSHPVLLWTWRIGVTIVGGFLLLAGAVMWFTPGPGWAAVILGLAVLASEFGWARSLLGRARRYLQQLREFSRRRQRSTAAAAETSDEQSSTGTSSGTQ</sequence>
<feature type="compositionally biased region" description="Low complexity" evidence="1">
    <location>
        <begin position="115"/>
        <end position="136"/>
    </location>
</feature>